<evidence type="ECO:0000313" key="14">
    <source>
        <dbReference type="Proteomes" id="UP001069090"/>
    </source>
</evidence>
<dbReference type="GO" id="GO:0008360">
    <property type="term" value="P:regulation of cell shape"/>
    <property type="evidence" value="ECO:0007669"/>
    <property type="project" value="UniProtKB-KW"/>
</dbReference>
<comment type="catalytic activity">
    <reaction evidence="10">
        <text>di-trans,octa-cis-undecaprenyl diphospho-N-acetyl-alpha-D-muramoyl-L-alanyl-D-glutamyl-meso-2,6-diaminopimeloyl-D-alanyl-D-alanine + UDP-N-acetyl-alpha-D-glucosamine = di-trans,octa-cis-undecaprenyl diphospho-[N-acetyl-alpha-D-glucosaminyl-(1-&gt;4)]-N-acetyl-alpha-D-muramoyl-L-alanyl-D-glutamyl-meso-2,6-diaminopimeloyl-D-alanyl-D-alanine + UDP + H(+)</text>
        <dbReference type="Rhea" id="RHEA:31227"/>
        <dbReference type="ChEBI" id="CHEBI:15378"/>
        <dbReference type="ChEBI" id="CHEBI:57705"/>
        <dbReference type="ChEBI" id="CHEBI:58223"/>
        <dbReference type="ChEBI" id="CHEBI:61387"/>
        <dbReference type="ChEBI" id="CHEBI:61388"/>
        <dbReference type="EC" id="2.4.1.227"/>
    </reaction>
</comment>
<dbReference type="GO" id="GO:0051301">
    <property type="term" value="P:cell division"/>
    <property type="evidence" value="ECO:0007669"/>
    <property type="project" value="UniProtKB-KW"/>
</dbReference>
<evidence type="ECO:0000256" key="2">
    <source>
        <dbReference type="ARBA" id="ARBA00022618"/>
    </source>
</evidence>
<evidence type="ECO:0000256" key="4">
    <source>
        <dbReference type="ARBA" id="ARBA00022679"/>
    </source>
</evidence>
<dbReference type="InterPro" id="IPR004276">
    <property type="entry name" value="GlycoTrans_28_N"/>
</dbReference>
<dbReference type="CDD" id="cd03785">
    <property type="entry name" value="GT28_MurG"/>
    <property type="match status" value="1"/>
</dbReference>
<evidence type="ECO:0000256" key="8">
    <source>
        <dbReference type="ARBA" id="ARBA00023306"/>
    </source>
</evidence>
<feature type="binding site" evidence="10">
    <location>
        <position position="192"/>
    </location>
    <ligand>
        <name>UDP-N-acetyl-alpha-D-glucosamine</name>
        <dbReference type="ChEBI" id="CHEBI:57705"/>
    </ligand>
</feature>
<comment type="function">
    <text evidence="10">Cell wall formation. Catalyzes the transfer of a GlcNAc subunit on undecaprenyl-pyrophosphoryl-MurNAc-pentapeptide (lipid intermediate I) to form undecaprenyl-pyrophosphoryl-MurNAc-(pentapeptide)GlcNAc (lipid intermediate II).</text>
</comment>
<dbReference type="PANTHER" id="PTHR21015">
    <property type="entry name" value="UDP-N-ACETYLGLUCOSAMINE--N-ACETYLMURAMYL-(PENTAPEPTIDE) PYROPHOSPHORYL-UNDECAPRENOL N-ACETYLGLUCOSAMINE TRANSFERASE 1"/>
    <property type="match status" value="1"/>
</dbReference>
<evidence type="ECO:0000256" key="5">
    <source>
        <dbReference type="ARBA" id="ARBA00022960"/>
    </source>
</evidence>
<sequence length="361" mass="38193">MTAPAVLIMAGGTGGHVFPALAAVECLRAQGVHVEWLGTAKGIESRLVPEADIKLNLLTVSGLRGKGLVSLLKAPWQLLQALIQALKVLRRLDPVCVLGMGGFVAGPGGLAAWLTGRPLVIHEQNAVAGTTNRLLARFAKVVLTAYPINLGGSKNRCIGNPVREDIAQIVAPELRWQARKNQPLHVLVLGGSLGAKALNDALPQALLQLDDKSGVELWHQTGSAHIESVKQAYNQAKLSVKAEPFIEDMAAAYSWADVVICRAGALTVAELTAAGVGSLLIPLPHAIDDHQTENARWLANNGAGLLLPQSELNAELLSEKINHWMLNKEQLLNMAKAARALAKNNAAADVAATCMEFADAG</sequence>
<dbReference type="EC" id="2.4.1.227" evidence="10"/>
<feature type="binding site" evidence="10">
    <location>
        <begin position="265"/>
        <end position="270"/>
    </location>
    <ligand>
        <name>UDP-N-acetyl-alpha-D-glucosamine</name>
        <dbReference type="ChEBI" id="CHEBI:57705"/>
    </ligand>
</feature>
<dbReference type="GO" id="GO:0005886">
    <property type="term" value="C:plasma membrane"/>
    <property type="evidence" value="ECO:0007669"/>
    <property type="project" value="UniProtKB-SubCell"/>
</dbReference>
<dbReference type="Pfam" id="PF03033">
    <property type="entry name" value="Glyco_transf_28"/>
    <property type="match status" value="1"/>
</dbReference>
<evidence type="ECO:0000313" key="13">
    <source>
        <dbReference type="EMBL" id="MCZ0866122.1"/>
    </source>
</evidence>
<keyword evidence="2 10" id="KW-0132">Cell division</keyword>
<keyword evidence="4 10" id="KW-0808">Transferase</keyword>
<keyword evidence="14" id="KW-1185">Reference proteome</keyword>
<feature type="binding site" evidence="10">
    <location>
        <begin position="13"/>
        <end position="15"/>
    </location>
    <ligand>
        <name>UDP-N-acetyl-alpha-D-glucosamine</name>
        <dbReference type="ChEBI" id="CHEBI:57705"/>
    </ligand>
</feature>
<dbReference type="Pfam" id="PF04101">
    <property type="entry name" value="Glyco_tran_28_C"/>
    <property type="match status" value="1"/>
</dbReference>
<keyword evidence="3 10" id="KW-0328">Glycosyltransferase</keyword>
<keyword evidence="7 10" id="KW-0472">Membrane</keyword>
<dbReference type="RefSeq" id="WP_258332275.1">
    <property type="nucleotide sequence ID" value="NZ_JAPTGG010000010.1"/>
</dbReference>
<evidence type="ECO:0000259" key="12">
    <source>
        <dbReference type="Pfam" id="PF04101"/>
    </source>
</evidence>
<proteinExistence type="inferred from homology"/>
<evidence type="ECO:0000256" key="10">
    <source>
        <dbReference type="HAMAP-Rule" id="MF_00033"/>
    </source>
</evidence>
<organism evidence="13 14">
    <name type="scientific">Dasania phycosphaerae</name>
    <dbReference type="NCBI Taxonomy" id="2950436"/>
    <lineage>
        <taxon>Bacteria</taxon>
        <taxon>Pseudomonadati</taxon>
        <taxon>Pseudomonadota</taxon>
        <taxon>Gammaproteobacteria</taxon>
        <taxon>Cellvibrionales</taxon>
        <taxon>Spongiibacteraceae</taxon>
        <taxon>Dasania</taxon>
    </lineage>
</organism>
<evidence type="ECO:0000256" key="7">
    <source>
        <dbReference type="ARBA" id="ARBA00023136"/>
    </source>
</evidence>
<dbReference type="AlphaFoldDB" id="A0A9J6RP65"/>
<feature type="binding site" evidence="10">
    <location>
        <position position="246"/>
    </location>
    <ligand>
        <name>UDP-N-acetyl-alpha-D-glucosamine</name>
        <dbReference type="ChEBI" id="CHEBI:57705"/>
    </ligand>
</feature>
<reference evidence="13 14" key="1">
    <citation type="submission" date="2022-12" db="EMBL/GenBank/DDBJ databases">
        <title>Dasania phycosphaerae sp. nov., isolated from particulate material of the south coast of Korea.</title>
        <authorList>
            <person name="Jiang Y."/>
        </authorList>
    </citation>
    <scope>NUCLEOTIDE SEQUENCE [LARGE SCALE GENOMIC DNA]</scope>
    <source>
        <strain evidence="13 14">GY-19</strain>
    </source>
</reference>
<evidence type="ECO:0000256" key="6">
    <source>
        <dbReference type="ARBA" id="ARBA00022984"/>
    </source>
</evidence>
<evidence type="ECO:0000256" key="1">
    <source>
        <dbReference type="ARBA" id="ARBA00022475"/>
    </source>
</evidence>
<dbReference type="InterPro" id="IPR007235">
    <property type="entry name" value="Glyco_trans_28_C"/>
</dbReference>
<keyword evidence="9 10" id="KW-0961">Cell wall biogenesis/degradation</keyword>
<feature type="binding site" evidence="10">
    <location>
        <position position="163"/>
    </location>
    <ligand>
        <name>UDP-N-acetyl-alpha-D-glucosamine</name>
        <dbReference type="ChEBI" id="CHEBI:57705"/>
    </ligand>
</feature>
<feature type="domain" description="Glycosyltransferase family 28 N-terminal" evidence="11">
    <location>
        <begin position="6"/>
        <end position="143"/>
    </location>
</feature>
<evidence type="ECO:0000259" key="11">
    <source>
        <dbReference type="Pfam" id="PF03033"/>
    </source>
</evidence>
<comment type="subcellular location">
    <subcellularLocation>
        <location evidence="10">Cell membrane</location>
        <topology evidence="10">Peripheral membrane protein</topology>
        <orientation evidence="10">Cytoplasmic side</orientation>
    </subcellularLocation>
</comment>
<comment type="pathway">
    <text evidence="10">Cell wall biogenesis; peptidoglycan biosynthesis.</text>
</comment>
<keyword evidence="8 10" id="KW-0131">Cell cycle</keyword>
<dbReference type="GO" id="GO:0071555">
    <property type="term" value="P:cell wall organization"/>
    <property type="evidence" value="ECO:0007669"/>
    <property type="project" value="UniProtKB-KW"/>
</dbReference>
<dbReference type="Gene3D" id="3.40.50.2000">
    <property type="entry name" value="Glycogen Phosphorylase B"/>
    <property type="match status" value="2"/>
</dbReference>
<keyword evidence="6 10" id="KW-0573">Peptidoglycan synthesis</keyword>
<dbReference type="GO" id="GO:0005975">
    <property type="term" value="P:carbohydrate metabolic process"/>
    <property type="evidence" value="ECO:0007669"/>
    <property type="project" value="InterPro"/>
</dbReference>
<evidence type="ECO:0000256" key="9">
    <source>
        <dbReference type="ARBA" id="ARBA00023316"/>
    </source>
</evidence>
<feature type="binding site" evidence="10">
    <location>
        <position position="291"/>
    </location>
    <ligand>
        <name>UDP-N-acetyl-alpha-D-glucosamine</name>
        <dbReference type="ChEBI" id="CHEBI:57705"/>
    </ligand>
</feature>
<dbReference type="InterPro" id="IPR006009">
    <property type="entry name" value="GlcNAc_MurG"/>
</dbReference>
<dbReference type="PANTHER" id="PTHR21015:SF22">
    <property type="entry name" value="GLYCOSYLTRANSFERASE"/>
    <property type="match status" value="1"/>
</dbReference>
<dbReference type="Proteomes" id="UP001069090">
    <property type="component" value="Unassembled WGS sequence"/>
</dbReference>
<keyword evidence="5 10" id="KW-0133">Cell shape</keyword>
<keyword evidence="1 10" id="KW-1003">Cell membrane</keyword>
<comment type="similarity">
    <text evidence="10">Belongs to the glycosyltransferase 28 family. MurG subfamily.</text>
</comment>
<dbReference type="SUPFAM" id="SSF53756">
    <property type="entry name" value="UDP-Glycosyltransferase/glycogen phosphorylase"/>
    <property type="match status" value="1"/>
</dbReference>
<protein>
    <recommendedName>
        <fullName evidence="10">UDP-N-acetylglucosamine--N-acetylmuramyl-(pentapeptide) pyrophosphoryl-undecaprenol N-acetylglucosamine transferase</fullName>
        <ecNumber evidence="10">2.4.1.227</ecNumber>
    </recommendedName>
    <alternativeName>
        <fullName evidence="10">Undecaprenyl-PP-MurNAc-pentapeptide-UDPGlcNAc GlcNAc transferase</fullName>
    </alternativeName>
</protein>
<dbReference type="GO" id="GO:0050511">
    <property type="term" value="F:undecaprenyldiphospho-muramoylpentapeptide beta-N-acetylglucosaminyltransferase activity"/>
    <property type="evidence" value="ECO:0007669"/>
    <property type="project" value="UniProtKB-UniRule"/>
</dbReference>
<dbReference type="HAMAP" id="MF_00033">
    <property type="entry name" value="MurG"/>
    <property type="match status" value="1"/>
</dbReference>
<feature type="binding site" evidence="10">
    <location>
        <position position="125"/>
    </location>
    <ligand>
        <name>UDP-N-acetyl-alpha-D-glucosamine</name>
        <dbReference type="ChEBI" id="CHEBI:57705"/>
    </ligand>
</feature>
<feature type="domain" description="Glycosyl transferase family 28 C-terminal" evidence="12">
    <location>
        <begin position="186"/>
        <end position="347"/>
    </location>
</feature>
<name>A0A9J6RP65_9GAMM</name>
<accession>A0A9J6RP65</accession>
<evidence type="ECO:0000256" key="3">
    <source>
        <dbReference type="ARBA" id="ARBA00022676"/>
    </source>
</evidence>
<gene>
    <name evidence="10 13" type="primary">murG</name>
    <name evidence="13" type="ORF">O0V09_13000</name>
</gene>
<dbReference type="GO" id="GO:0009252">
    <property type="term" value="P:peptidoglycan biosynthetic process"/>
    <property type="evidence" value="ECO:0007669"/>
    <property type="project" value="UniProtKB-UniRule"/>
</dbReference>
<dbReference type="NCBIfam" id="TIGR01133">
    <property type="entry name" value="murG"/>
    <property type="match status" value="1"/>
</dbReference>
<dbReference type="EMBL" id="JAPTGG010000010">
    <property type="protein sequence ID" value="MCZ0866122.1"/>
    <property type="molecule type" value="Genomic_DNA"/>
</dbReference>
<comment type="caution">
    <text evidence="13">The sequence shown here is derived from an EMBL/GenBank/DDBJ whole genome shotgun (WGS) entry which is preliminary data.</text>
</comment>